<keyword evidence="5 6" id="KW-0408">Iron</keyword>
<feature type="domain" description="Cytochrome c" evidence="7">
    <location>
        <begin position="37"/>
        <end position="117"/>
    </location>
</feature>
<dbReference type="GO" id="GO:0009055">
    <property type="term" value="F:electron transfer activity"/>
    <property type="evidence" value="ECO:0007669"/>
    <property type="project" value="InterPro"/>
</dbReference>
<dbReference type="InterPro" id="IPR002323">
    <property type="entry name" value="Cyt_CIE"/>
</dbReference>
<keyword evidence="4" id="KW-0249">Electron transport</keyword>
<organism evidence="8 9">
    <name type="scientific">Marinomonas posidonica (strain CECT 7376 / NCIMB 14433 / IVIA-Po-181)</name>
    <dbReference type="NCBI Taxonomy" id="491952"/>
    <lineage>
        <taxon>Bacteria</taxon>
        <taxon>Pseudomonadati</taxon>
        <taxon>Pseudomonadota</taxon>
        <taxon>Gammaproteobacteria</taxon>
        <taxon>Oceanospirillales</taxon>
        <taxon>Oceanospirillaceae</taxon>
        <taxon>Marinomonas</taxon>
    </lineage>
</organism>
<evidence type="ECO:0000313" key="8">
    <source>
        <dbReference type="EMBL" id="AEF53603.1"/>
    </source>
</evidence>
<evidence type="ECO:0000256" key="5">
    <source>
        <dbReference type="ARBA" id="ARBA00023004"/>
    </source>
</evidence>
<evidence type="ECO:0000259" key="7">
    <source>
        <dbReference type="PROSITE" id="PS51007"/>
    </source>
</evidence>
<dbReference type="GO" id="GO:0020037">
    <property type="term" value="F:heme binding"/>
    <property type="evidence" value="ECO:0007669"/>
    <property type="project" value="InterPro"/>
</dbReference>
<sequence length="117" mass="12490">MLYQSVKHHTVFSQIAILFIIMTGMTVSSAALSASGSTARSGGKLFNTFCVACHMQGVAGAPKLGNSADWLPRREKGMPTLLKHAIEGLNAMPPRGMCSNCSDDEIQAAIQFMLDNS</sequence>
<dbReference type="PROSITE" id="PS51007">
    <property type="entry name" value="CYTC"/>
    <property type="match status" value="1"/>
</dbReference>
<keyword evidence="9" id="KW-1185">Reference proteome</keyword>
<dbReference type="EMBL" id="CP002771">
    <property type="protein sequence ID" value="AEF53603.1"/>
    <property type="molecule type" value="Genomic_DNA"/>
</dbReference>
<evidence type="ECO:0000256" key="3">
    <source>
        <dbReference type="ARBA" id="ARBA00022723"/>
    </source>
</evidence>
<name>F6CZU2_MARPP</name>
<evidence type="ECO:0000256" key="6">
    <source>
        <dbReference type="PROSITE-ProRule" id="PRU00433"/>
    </source>
</evidence>
<evidence type="ECO:0000256" key="4">
    <source>
        <dbReference type="ARBA" id="ARBA00022982"/>
    </source>
</evidence>
<dbReference type="InterPro" id="IPR036909">
    <property type="entry name" value="Cyt_c-like_dom_sf"/>
</dbReference>
<gene>
    <name evidence="8" type="ordered locus">Mar181_0543</name>
</gene>
<dbReference type="RefSeq" id="WP_013795080.1">
    <property type="nucleotide sequence ID" value="NC_015559.1"/>
</dbReference>
<keyword evidence="2 6" id="KW-0349">Heme</keyword>
<evidence type="ECO:0000256" key="2">
    <source>
        <dbReference type="ARBA" id="ARBA00022617"/>
    </source>
</evidence>
<dbReference type="PRINTS" id="PR00607">
    <property type="entry name" value="CYTCHROMECIE"/>
</dbReference>
<proteinExistence type="predicted"/>
<dbReference type="Pfam" id="PF13442">
    <property type="entry name" value="Cytochrome_CBB3"/>
    <property type="match status" value="1"/>
</dbReference>
<evidence type="ECO:0000313" key="9">
    <source>
        <dbReference type="Proteomes" id="UP000009230"/>
    </source>
</evidence>
<protein>
    <submittedName>
        <fullName evidence="8">Cytochrome c class I</fullName>
    </submittedName>
</protein>
<dbReference type="InterPro" id="IPR009056">
    <property type="entry name" value="Cyt_c-like_dom"/>
</dbReference>
<dbReference type="PANTHER" id="PTHR40942">
    <property type="match status" value="1"/>
</dbReference>
<keyword evidence="1" id="KW-0813">Transport</keyword>
<dbReference type="eggNOG" id="COG3245">
    <property type="taxonomic scope" value="Bacteria"/>
</dbReference>
<evidence type="ECO:0000256" key="1">
    <source>
        <dbReference type="ARBA" id="ARBA00022448"/>
    </source>
</evidence>
<accession>F6CZU2</accession>
<dbReference type="GO" id="GO:0005506">
    <property type="term" value="F:iron ion binding"/>
    <property type="evidence" value="ECO:0007669"/>
    <property type="project" value="InterPro"/>
</dbReference>
<dbReference type="SUPFAM" id="SSF46626">
    <property type="entry name" value="Cytochrome c"/>
    <property type="match status" value="1"/>
</dbReference>
<reference evidence="8 9" key="1">
    <citation type="journal article" date="2012" name="Stand. Genomic Sci.">
        <title>Complete genome sequence of Marinomonas posidonica type strain (IVIA-Po-181(T)).</title>
        <authorList>
            <person name="Lucas-Elio P."/>
            <person name="Goodwin L."/>
            <person name="Woyke T."/>
            <person name="Pitluck S."/>
            <person name="Nolan M."/>
            <person name="Kyrpides N.C."/>
            <person name="Detter J.C."/>
            <person name="Copeland A."/>
            <person name="Lu M."/>
            <person name="Bruce D."/>
            <person name="Detter C."/>
            <person name="Tapia R."/>
            <person name="Han S."/>
            <person name="Land M.L."/>
            <person name="Ivanova N."/>
            <person name="Mikhailova N."/>
            <person name="Johnston A.W."/>
            <person name="Sanchez-Amat A."/>
        </authorList>
    </citation>
    <scope>NUCLEOTIDE SEQUENCE [LARGE SCALE GENOMIC DNA]</scope>
    <source>
        <strain evidence="9">CECT 7376 / NCIMB 14433 / IVIA-Po-181</strain>
    </source>
</reference>
<dbReference type="Gene3D" id="1.10.760.10">
    <property type="entry name" value="Cytochrome c-like domain"/>
    <property type="match status" value="1"/>
</dbReference>
<keyword evidence="3 6" id="KW-0479">Metal-binding</keyword>
<dbReference type="Proteomes" id="UP000009230">
    <property type="component" value="Chromosome"/>
</dbReference>
<dbReference type="AlphaFoldDB" id="F6CZU2"/>
<dbReference type="OrthoDB" id="9814708at2"/>
<dbReference type="HOGENOM" id="CLU_082349_4_1_6"/>
<dbReference type="KEGG" id="mpc:Mar181_0543"/>
<dbReference type="PANTHER" id="PTHR40942:SF2">
    <property type="entry name" value="CYTOCHROME-RELATED"/>
    <property type="match status" value="1"/>
</dbReference>